<dbReference type="Pfam" id="PF12244">
    <property type="entry name" value="DUF3606"/>
    <property type="match status" value="1"/>
</dbReference>
<reference evidence="2" key="1">
    <citation type="journal article" date="2019" name="Int. J. Syst. Evol. Microbiol.">
        <title>The Global Catalogue of Microorganisms (GCM) 10K type strain sequencing project: providing services to taxonomists for standard genome sequencing and annotation.</title>
        <authorList>
            <consortium name="The Broad Institute Genomics Platform"/>
            <consortium name="The Broad Institute Genome Sequencing Center for Infectious Disease"/>
            <person name="Wu L."/>
            <person name="Ma J."/>
        </authorList>
    </citation>
    <scope>NUCLEOTIDE SEQUENCE [LARGE SCALE GENOMIC DNA]</scope>
    <source>
        <strain evidence="2">CGMCC 1.16060</strain>
    </source>
</reference>
<comment type="caution">
    <text evidence="1">The sequence shown here is derived from an EMBL/GenBank/DDBJ whole genome shotgun (WGS) entry which is preliminary data.</text>
</comment>
<organism evidence="1 2">
    <name type="scientific">Flavobacterium limi</name>
    <dbReference type="NCBI Taxonomy" id="2045105"/>
    <lineage>
        <taxon>Bacteria</taxon>
        <taxon>Pseudomonadati</taxon>
        <taxon>Bacteroidota</taxon>
        <taxon>Flavobacteriia</taxon>
        <taxon>Flavobacteriales</taxon>
        <taxon>Flavobacteriaceae</taxon>
        <taxon>Flavobacterium</taxon>
    </lineage>
</organism>
<sequence>MSSYIALNTLFILNLSNMDDKSKTGKSDDSRINVNESYELQYWSEKFNITAEELKEAVREAGSLAADVEKHLKQKT</sequence>
<dbReference type="InterPro" id="IPR022037">
    <property type="entry name" value="DUF3606"/>
</dbReference>
<keyword evidence="2" id="KW-1185">Reference proteome</keyword>
<evidence type="ECO:0008006" key="3">
    <source>
        <dbReference type="Google" id="ProtNLM"/>
    </source>
</evidence>
<dbReference type="Proteomes" id="UP000655016">
    <property type="component" value="Unassembled WGS sequence"/>
</dbReference>
<accession>A0ABQ1UYI5</accession>
<protein>
    <recommendedName>
        <fullName evidence="3">DUF3606 domain-containing protein</fullName>
    </recommendedName>
</protein>
<proteinExistence type="predicted"/>
<name>A0ABQ1UYI5_9FLAO</name>
<gene>
    <name evidence="1" type="ORF">GCM10011518_42130</name>
</gene>
<evidence type="ECO:0000313" key="2">
    <source>
        <dbReference type="Proteomes" id="UP000655016"/>
    </source>
</evidence>
<evidence type="ECO:0000313" key="1">
    <source>
        <dbReference type="EMBL" id="GGF28379.1"/>
    </source>
</evidence>
<dbReference type="EMBL" id="BMKP01000013">
    <property type="protein sequence ID" value="GGF28379.1"/>
    <property type="molecule type" value="Genomic_DNA"/>
</dbReference>